<gene>
    <name evidence="1" type="ORF">D9758_017689</name>
</gene>
<dbReference type="EMBL" id="JAACJM010000233">
    <property type="protein sequence ID" value="KAF5335904.1"/>
    <property type="molecule type" value="Genomic_DNA"/>
</dbReference>
<evidence type="ECO:0000313" key="1">
    <source>
        <dbReference type="EMBL" id="KAF5335904.1"/>
    </source>
</evidence>
<dbReference type="AlphaFoldDB" id="A0A8H5C734"/>
<dbReference type="Proteomes" id="UP000559256">
    <property type="component" value="Unassembled WGS sequence"/>
</dbReference>
<accession>A0A8H5C734</accession>
<comment type="caution">
    <text evidence="1">The sequence shown here is derived from an EMBL/GenBank/DDBJ whole genome shotgun (WGS) entry which is preliminary data.</text>
</comment>
<name>A0A8H5C734_9AGAR</name>
<dbReference type="Gene3D" id="3.30.420.10">
    <property type="entry name" value="Ribonuclease H-like superfamily/Ribonuclease H"/>
    <property type="match status" value="1"/>
</dbReference>
<dbReference type="InterPro" id="IPR012337">
    <property type="entry name" value="RNaseH-like_sf"/>
</dbReference>
<organism evidence="1 2">
    <name type="scientific">Tetrapyrgos nigripes</name>
    <dbReference type="NCBI Taxonomy" id="182062"/>
    <lineage>
        <taxon>Eukaryota</taxon>
        <taxon>Fungi</taxon>
        <taxon>Dikarya</taxon>
        <taxon>Basidiomycota</taxon>
        <taxon>Agaricomycotina</taxon>
        <taxon>Agaricomycetes</taxon>
        <taxon>Agaricomycetidae</taxon>
        <taxon>Agaricales</taxon>
        <taxon>Marasmiineae</taxon>
        <taxon>Marasmiaceae</taxon>
        <taxon>Tetrapyrgos</taxon>
    </lineage>
</organism>
<dbReference type="SUPFAM" id="SSF53098">
    <property type="entry name" value="Ribonuclease H-like"/>
    <property type="match status" value="1"/>
</dbReference>
<keyword evidence="2" id="KW-1185">Reference proteome</keyword>
<dbReference type="OrthoDB" id="2898134at2759"/>
<dbReference type="GO" id="GO:0003676">
    <property type="term" value="F:nucleic acid binding"/>
    <property type="evidence" value="ECO:0007669"/>
    <property type="project" value="InterPro"/>
</dbReference>
<reference evidence="1 2" key="1">
    <citation type="journal article" date="2020" name="ISME J.">
        <title>Uncovering the hidden diversity of litter-decomposition mechanisms in mushroom-forming fungi.</title>
        <authorList>
            <person name="Floudas D."/>
            <person name="Bentzer J."/>
            <person name="Ahren D."/>
            <person name="Johansson T."/>
            <person name="Persson P."/>
            <person name="Tunlid A."/>
        </authorList>
    </citation>
    <scope>NUCLEOTIDE SEQUENCE [LARGE SCALE GENOMIC DNA]</scope>
    <source>
        <strain evidence="1 2">CBS 291.85</strain>
    </source>
</reference>
<sequence>MSKHIPGTQSHYRAEVYAVLLALQLAPPDRALFLHLTSESLIHSLTYGAPGCVKCGWNGTGAHSDLFKCLALEITACSSPVKFIKLVSNSANNHQIKATTLAKAACQLPFVIMGDKSNDLSLTPPGPCFIPPPHSRIQPKISTNLPQPSSLLPTKHPPSSACSCCGHAFRHSLQTAMRD</sequence>
<dbReference type="InterPro" id="IPR036397">
    <property type="entry name" value="RNaseH_sf"/>
</dbReference>
<protein>
    <submittedName>
        <fullName evidence="1">Uncharacterized protein</fullName>
    </submittedName>
</protein>
<evidence type="ECO:0000313" key="2">
    <source>
        <dbReference type="Proteomes" id="UP000559256"/>
    </source>
</evidence>
<proteinExistence type="predicted"/>